<dbReference type="SUPFAM" id="SSF81296">
    <property type="entry name" value="E set domains"/>
    <property type="match status" value="1"/>
</dbReference>
<sequence length="108" mass="12042">MKNKAKIKVPKKVKAGEIFLVKSRLPHPMENGRRKDKKTGKIIPRKMIERVEATFGGKLVFSADLHHAISANPYLAFHCRAETSGELAITWIEDSGEKTTLGKMVEVG</sequence>
<dbReference type="Gene3D" id="2.60.40.10">
    <property type="entry name" value="Immunoglobulins"/>
    <property type="match status" value="1"/>
</dbReference>
<protein>
    <submittedName>
        <fullName evidence="2">Sulfur-oxidizing protein SoxZ</fullName>
    </submittedName>
</protein>
<dbReference type="InterPro" id="IPR030995">
    <property type="entry name" value="SoxZ"/>
</dbReference>
<gene>
    <name evidence="2" type="ORF">BECKLPF1236B_GA0070989_104217</name>
</gene>
<proteinExistence type="predicted"/>
<dbReference type="InterPro" id="IPR013783">
    <property type="entry name" value="Ig-like_fold"/>
</dbReference>
<dbReference type="InterPro" id="IPR014880">
    <property type="entry name" value="SoxZ_dom"/>
</dbReference>
<organism evidence="2">
    <name type="scientific">Candidatus Kentrum sp. LPFa</name>
    <dbReference type="NCBI Taxonomy" id="2126335"/>
    <lineage>
        <taxon>Bacteria</taxon>
        <taxon>Pseudomonadati</taxon>
        <taxon>Pseudomonadota</taxon>
        <taxon>Gammaproteobacteria</taxon>
        <taxon>Candidatus Kentrum</taxon>
    </lineage>
</organism>
<dbReference type="NCBIfam" id="TIGR04490">
    <property type="entry name" value="SoxZ_true"/>
    <property type="match status" value="1"/>
</dbReference>
<accession>A0A450W7J1</accession>
<evidence type="ECO:0000259" key="1">
    <source>
        <dbReference type="Pfam" id="PF08770"/>
    </source>
</evidence>
<evidence type="ECO:0000313" key="2">
    <source>
        <dbReference type="EMBL" id="VFK13007.1"/>
    </source>
</evidence>
<dbReference type="Pfam" id="PF08770">
    <property type="entry name" value="SoxZ"/>
    <property type="match status" value="1"/>
</dbReference>
<dbReference type="InterPro" id="IPR014756">
    <property type="entry name" value="Ig_E-set"/>
</dbReference>
<feature type="domain" description="Sulphur oxidation protein SoxZ" evidence="1">
    <location>
        <begin position="7"/>
        <end position="99"/>
    </location>
</feature>
<dbReference type="AlphaFoldDB" id="A0A450W7J1"/>
<reference evidence="2" key="1">
    <citation type="submission" date="2019-02" db="EMBL/GenBank/DDBJ databases">
        <authorList>
            <person name="Gruber-Vodicka R. H."/>
            <person name="Seah K. B. B."/>
        </authorList>
    </citation>
    <scope>NUCLEOTIDE SEQUENCE</scope>
    <source>
        <strain evidence="2">BECK_S313</strain>
    </source>
</reference>
<dbReference type="EMBL" id="CAADFK010000042">
    <property type="protein sequence ID" value="VFK13007.1"/>
    <property type="molecule type" value="Genomic_DNA"/>
</dbReference>
<name>A0A450W7J1_9GAMM</name>